<dbReference type="RefSeq" id="WP_073345073.1">
    <property type="nucleotide sequence ID" value="NZ_BKAW01000009.1"/>
</dbReference>
<feature type="transmembrane region" description="Helical" evidence="1">
    <location>
        <begin position="63"/>
        <end position="81"/>
    </location>
</feature>
<gene>
    <name evidence="2" type="ORF">SCO02_21080</name>
</gene>
<keyword evidence="1" id="KW-0472">Membrane</keyword>
<comment type="caution">
    <text evidence="2">The sequence shown here is derived from an EMBL/GenBank/DDBJ whole genome shotgun (WGS) entry which is preliminary data.</text>
</comment>
<accession>A0AB34APF0</accession>
<organism evidence="2 3">
    <name type="scientific">Staphylococcus ureilyticus</name>
    <name type="common">Staphylococcus cohnii subsp. urealyticus</name>
    <dbReference type="NCBI Taxonomy" id="94138"/>
    <lineage>
        <taxon>Bacteria</taxon>
        <taxon>Bacillati</taxon>
        <taxon>Bacillota</taxon>
        <taxon>Bacilli</taxon>
        <taxon>Bacillales</taxon>
        <taxon>Staphylococcaceae</taxon>
        <taxon>Staphylococcus</taxon>
        <taxon>Staphylococcus cohnii species complex</taxon>
    </lineage>
</organism>
<name>A0AB34APF0_STAUR</name>
<protein>
    <submittedName>
        <fullName evidence="2">Uncharacterized protein</fullName>
    </submittedName>
</protein>
<feature type="transmembrane region" description="Helical" evidence="1">
    <location>
        <begin position="6"/>
        <end position="26"/>
    </location>
</feature>
<keyword evidence="1" id="KW-1133">Transmembrane helix</keyword>
<evidence type="ECO:0000256" key="1">
    <source>
        <dbReference type="SAM" id="Phobius"/>
    </source>
</evidence>
<feature type="transmembrane region" description="Helical" evidence="1">
    <location>
        <begin position="31"/>
        <end position="51"/>
    </location>
</feature>
<keyword evidence="3" id="KW-1185">Reference proteome</keyword>
<keyword evidence="1" id="KW-0812">Transmembrane</keyword>
<dbReference type="Proteomes" id="UP000321839">
    <property type="component" value="Unassembled WGS sequence"/>
</dbReference>
<evidence type="ECO:0000313" key="2">
    <source>
        <dbReference type="EMBL" id="GEQ03667.1"/>
    </source>
</evidence>
<sequence>MSAPYVVMLLLTIIAVTMMIIICMVLDKSMIYMFIILFIHSTLLFIIRYFWQNKEFGEAFTRSFDLVTIAIVVIFTILKFNKTKSSE</sequence>
<reference evidence="2 3" key="1">
    <citation type="submission" date="2019-07" db="EMBL/GenBank/DDBJ databases">
        <title>Whole genome shotgun sequence of Staphylococcus cohnii subsp. urealyticus NBRC 109766.</title>
        <authorList>
            <person name="Hosoyama A."/>
            <person name="Uohara A."/>
            <person name="Ohji S."/>
            <person name="Ichikawa N."/>
        </authorList>
    </citation>
    <scope>NUCLEOTIDE SEQUENCE [LARGE SCALE GENOMIC DNA]</scope>
    <source>
        <strain evidence="2 3">NBRC 109766</strain>
    </source>
</reference>
<dbReference type="AlphaFoldDB" id="A0AB34APF0"/>
<dbReference type="EMBL" id="BKAW01000009">
    <property type="protein sequence ID" value="GEQ03667.1"/>
    <property type="molecule type" value="Genomic_DNA"/>
</dbReference>
<evidence type="ECO:0000313" key="3">
    <source>
        <dbReference type="Proteomes" id="UP000321839"/>
    </source>
</evidence>
<proteinExistence type="predicted"/>